<dbReference type="Proteomes" id="UP000677126">
    <property type="component" value="Chromosome"/>
</dbReference>
<evidence type="ECO:0000256" key="2">
    <source>
        <dbReference type="ARBA" id="ARBA00022475"/>
    </source>
</evidence>
<evidence type="ECO:0000256" key="6">
    <source>
        <dbReference type="ARBA" id="ARBA00022989"/>
    </source>
</evidence>
<name>A0ABX8E9Q0_9SPHN</name>
<dbReference type="Gene3D" id="3.10.20.310">
    <property type="entry name" value="membrane protein fhac"/>
    <property type="match status" value="1"/>
</dbReference>
<evidence type="ECO:0000259" key="10">
    <source>
        <dbReference type="PROSITE" id="PS51779"/>
    </source>
</evidence>
<proteinExistence type="inferred from homology"/>
<feature type="transmembrane region" description="Helical" evidence="9">
    <location>
        <begin position="53"/>
        <end position="79"/>
    </location>
</feature>
<keyword evidence="6 9" id="KW-1133">Transmembrane helix</keyword>
<dbReference type="InterPro" id="IPR034746">
    <property type="entry name" value="POTRA"/>
</dbReference>
<organism evidence="11 12">
    <name type="scientific">Novosphingobium decolorationis</name>
    <dbReference type="NCBI Taxonomy" id="2698673"/>
    <lineage>
        <taxon>Bacteria</taxon>
        <taxon>Pseudomonadati</taxon>
        <taxon>Pseudomonadota</taxon>
        <taxon>Alphaproteobacteria</taxon>
        <taxon>Sphingomonadales</taxon>
        <taxon>Sphingomonadaceae</taxon>
        <taxon>Novosphingobium</taxon>
    </lineage>
</organism>
<keyword evidence="7 9" id="KW-0472">Membrane</keyword>
<evidence type="ECO:0000256" key="4">
    <source>
        <dbReference type="ARBA" id="ARBA00022618"/>
    </source>
</evidence>
<dbReference type="InterPro" id="IPR026579">
    <property type="entry name" value="FtsQ"/>
</dbReference>
<dbReference type="PANTHER" id="PTHR35851">
    <property type="entry name" value="CELL DIVISION PROTEIN FTSQ"/>
    <property type="match status" value="1"/>
</dbReference>
<evidence type="ECO:0000256" key="7">
    <source>
        <dbReference type="ARBA" id="ARBA00023136"/>
    </source>
</evidence>
<dbReference type="Pfam" id="PF08478">
    <property type="entry name" value="POTRA_1"/>
    <property type="match status" value="1"/>
</dbReference>
<evidence type="ECO:0000256" key="8">
    <source>
        <dbReference type="ARBA" id="ARBA00023306"/>
    </source>
</evidence>
<dbReference type="PROSITE" id="PS51779">
    <property type="entry name" value="POTRA"/>
    <property type="match status" value="1"/>
</dbReference>
<accession>A0ABX8E9Q0</accession>
<keyword evidence="3 9" id="KW-0997">Cell inner membrane</keyword>
<evidence type="ECO:0000256" key="5">
    <source>
        <dbReference type="ARBA" id="ARBA00022692"/>
    </source>
</evidence>
<gene>
    <name evidence="9" type="primary">ftsQ</name>
    <name evidence="11" type="ORF">HT578_19005</name>
</gene>
<comment type="function">
    <text evidence="9">Essential cell division protein.</text>
</comment>
<dbReference type="InterPro" id="IPR013685">
    <property type="entry name" value="POTRA_FtsQ_type"/>
</dbReference>
<protein>
    <recommendedName>
        <fullName evidence="9">Cell division protein FtsQ</fullName>
    </recommendedName>
</protein>
<dbReference type="InterPro" id="IPR005548">
    <property type="entry name" value="Cell_div_FtsQ/DivIB_C"/>
</dbReference>
<keyword evidence="5 9" id="KW-0812">Transmembrane</keyword>
<sequence length="312" mass="33695">MSQTIKRKGKTARKAAAAQGNRAKVRSAKATGGSALDMAMGWLPFTEAQLQRLFVLAILAAVAALAWVVASAAGVPGMAEARFAQISKQAGFEVKHIELRGVKNINELKIYERALAQKYRAMPLVDLEQLRSELLELPWVEDARVSRQLPTTLVIDIVERSPRAVLRKADTYALIDETGHELEVIDRSAAKGKLIVSGEGAGQEIIQLSHLLEAAPALKPRVREAQWVGNRRWNLVFETGQVLALPEGVKESAGALVTFARLDGTNRLIGGRAIAIDMRAPDRVYLRVPEGEVQEISTQGGAVALASGGNGQ</sequence>
<keyword evidence="2 9" id="KW-1003">Cell membrane</keyword>
<dbReference type="RefSeq" id="WP_213501095.1">
    <property type="nucleotide sequence ID" value="NZ_CP054856.1"/>
</dbReference>
<dbReference type="EMBL" id="CP054856">
    <property type="protein sequence ID" value="QVM85513.1"/>
    <property type="molecule type" value="Genomic_DNA"/>
</dbReference>
<keyword evidence="4 9" id="KW-0132">Cell division</keyword>
<evidence type="ECO:0000313" key="12">
    <source>
        <dbReference type="Proteomes" id="UP000677126"/>
    </source>
</evidence>
<dbReference type="HAMAP" id="MF_00911">
    <property type="entry name" value="FtsQ_subfam"/>
    <property type="match status" value="1"/>
</dbReference>
<evidence type="ECO:0000256" key="3">
    <source>
        <dbReference type="ARBA" id="ARBA00022519"/>
    </source>
</evidence>
<dbReference type="PANTHER" id="PTHR35851:SF1">
    <property type="entry name" value="CELL DIVISION PROTEIN FTSQ"/>
    <property type="match status" value="1"/>
</dbReference>
<evidence type="ECO:0000313" key="11">
    <source>
        <dbReference type="EMBL" id="QVM85513.1"/>
    </source>
</evidence>
<feature type="domain" description="POTRA" evidence="10">
    <location>
        <begin position="92"/>
        <end position="160"/>
    </location>
</feature>
<keyword evidence="12" id="KW-1185">Reference proteome</keyword>
<evidence type="ECO:0000256" key="9">
    <source>
        <dbReference type="HAMAP-Rule" id="MF_00911"/>
    </source>
</evidence>
<evidence type="ECO:0000256" key="1">
    <source>
        <dbReference type="ARBA" id="ARBA00004370"/>
    </source>
</evidence>
<reference evidence="11 12" key="1">
    <citation type="journal article" date="2021" name="Int. J. Syst. Evol. Microbiol.">
        <title>Novosphingobium decolorationis sp. nov., an aniline blue-decolourizing bacterium isolated from East Pacific sediment.</title>
        <authorList>
            <person name="Chen X."/>
            <person name="Dong B."/>
            <person name="Chen T."/>
            <person name="Ren N."/>
            <person name="Wang J."/>
            <person name="Xu Y."/>
            <person name="Yang J."/>
            <person name="Zhu S."/>
            <person name="Chen J."/>
        </authorList>
    </citation>
    <scope>NUCLEOTIDE SEQUENCE [LARGE SCALE GENOMIC DNA]</scope>
    <source>
        <strain evidence="11 12">502str22</strain>
    </source>
</reference>
<dbReference type="Pfam" id="PF03799">
    <property type="entry name" value="FtsQ_DivIB_C"/>
    <property type="match status" value="1"/>
</dbReference>
<comment type="similarity">
    <text evidence="9">Belongs to the FtsQ/DivIB family. FtsQ subfamily.</text>
</comment>
<comment type="subcellular location">
    <subcellularLocation>
        <location evidence="9">Cell inner membrane</location>
        <topology evidence="9">Single-pass type II membrane protein</topology>
    </subcellularLocation>
    <subcellularLocation>
        <location evidence="1">Membrane</location>
    </subcellularLocation>
    <text evidence="9">Localizes to the division septum.</text>
</comment>
<keyword evidence="8 9" id="KW-0131">Cell cycle</keyword>